<gene>
    <name evidence="2" type="ORF">A6768_07695</name>
</gene>
<feature type="region of interest" description="Disordered" evidence="1">
    <location>
        <begin position="1"/>
        <end position="23"/>
    </location>
</feature>
<evidence type="ECO:0000313" key="3">
    <source>
        <dbReference type="Proteomes" id="UP000219422"/>
    </source>
</evidence>
<evidence type="ECO:0000313" key="2">
    <source>
        <dbReference type="EMBL" id="ATI83193.1"/>
    </source>
</evidence>
<proteinExistence type="predicted"/>
<accession>A0A291N752</accession>
<dbReference type="KEGG" id="sya:A6768_07695"/>
<dbReference type="Proteomes" id="UP000219422">
    <property type="component" value="Chromosome"/>
</dbReference>
<organism evidence="2 3">
    <name type="scientific">Sphingobium yanoikuyae</name>
    <name type="common">Sphingomonas yanoikuyae</name>
    <dbReference type="NCBI Taxonomy" id="13690"/>
    <lineage>
        <taxon>Bacteria</taxon>
        <taxon>Pseudomonadati</taxon>
        <taxon>Pseudomonadota</taxon>
        <taxon>Alphaproteobacteria</taxon>
        <taxon>Sphingomonadales</taxon>
        <taxon>Sphingomonadaceae</taxon>
        <taxon>Sphingobium</taxon>
    </lineage>
</organism>
<protein>
    <submittedName>
        <fullName evidence="2">Uncharacterized protein</fullName>
    </submittedName>
</protein>
<evidence type="ECO:0000256" key="1">
    <source>
        <dbReference type="SAM" id="MobiDB-lite"/>
    </source>
</evidence>
<dbReference type="EMBL" id="CP023741">
    <property type="protein sequence ID" value="ATI83193.1"/>
    <property type="molecule type" value="Genomic_DNA"/>
</dbReference>
<reference evidence="2 3" key="1">
    <citation type="submission" date="2017-10" db="EMBL/GenBank/DDBJ databases">
        <title>Sphingobium yanoikuyae S72.</title>
        <authorList>
            <person name="Sanchez E."/>
            <person name="Bustos P."/>
            <person name="Mendoza P."/>
            <person name="Guo X."/>
            <person name="Mendoza A."/>
        </authorList>
    </citation>
    <scope>NUCLEOTIDE SEQUENCE [LARGE SCALE GENOMIC DNA]</scope>
    <source>
        <strain evidence="2 3">S72</strain>
    </source>
</reference>
<sequence length="621" mass="65913">MEERARSAAAASRSKSSDSDALRGNYLEPALSGGTVASVDGATTFSPRLSCASSATMLEIMVQPGSTGDISRLSVARDTDLDGHFDSNVLMTQPISGICANGVISCQAGSWNGCRPLAWDAHGQGGLRLVEVTLPELSGCYCVNNSCGSNLVSSNLETVLKDLGGGVVGAITTADPRIGVAQAGIEGPVIRYVGSQTTACASDPHVSQTRYRADPALIMQDAFTASRSSSVFQTLAASPAATGRSQETRSCSIVREIDIEEPDADAIIARSSGGYATTQISQTQLRFLMGSPADNSLKGGRCTIFDYRMTIDVRDPDRLTSLRLNRYFGDDWVQLRIDGQVIASGPAGWTGDGLPPGTCERKSTYHASPMLDLKPLMPAGLHEVWLRVAVADEGEAYAEIEAELDLRCNPSERVVDMCAPLTQGSQCSLVDESVDDVVTIKSGVATGLHPLPQVRHFGTGRCSYQYAREFFTKRRRYSCMIDSGTVSAPDLSRGAYILDRSTETMLADRTIGQDGSVTQSTRAFRIPDRPPVPACEPICKTRAPKANDGVGEAAPVATLQTSPTGWNSFYHGCDSAGQCPLGPGEELVSACGCLDDFPEAVTMMQSLRLAGADISCNVEAR</sequence>
<dbReference type="AlphaFoldDB" id="A0A291N752"/>
<name>A0A291N752_SPHYA</name>